<dbReference type="Proteomes" id="UP001163223">
    <property type="component" value="Chromosome"/>
</dbReference>
<dbReference type="EMBL" id="CP113520">
    <property type="protein sequence ID" value="WAJ31229.1"/>
    <property type="molecule type" value="Genomic_DNA"/>
</dbReference>
<accession>A0ACD4NWH3</accession>
<evidence type="ECO:0000313" key="2">
    <source>
        <dbReference type="Proteomes" id="UP001163223"/>
    </source>
</evidence>
<organism evidence="1 2">
    <name type="scientific">Antarcticirhabdus aurantiaca</name>
    <dbReference type="NCBI Taxonomy" id="2606717"/>
    <lineage>
        <taxon>Bacteria</taxon>
        <taxon>Pseudomonadati</taxon>
        <taxon>Pseudomonadota</taxon>
        <taxon>Alphaproteobacteria</taxon>
        <taxon>Hyphomicrobiales</taxon>
        <taxon>Aurantimonadaceae</taxon>
        <taxon>Antarcticirhabdus</taxon>
    </lineage>
</organism>
<sequence>MLRTIGTTSVLLALGLLAGCVSADEGNLEAASSPAVRTTAFAESEGTVDEGLYYIEFRARSAESYGHTFAMFGRRDRSGKILTREVAGLHPASTSDVPYVLGHLVPVPSETGPSDGDLEDRYMTARYRIDLNRREYEDVVGYIRRLQASSPVWHAVLYNCSTFVGKIANHMGLRAPNSLLFPKTYIETLRAMNT</sequence>
<protein>
    <submittedName>
        <fullName evidence="1">Uncharacterized protein</fullName>
    </submittedName>
</protein>
<keyword evidence="2" id="KW-1185">Reference proteome</keyword>
<reference evidence="1" key="1">
    <citation type="submission" date="2022-11" db="EMBL/GenBank/DDBJ databases">
        <title>beta-Carotene-producing bacterium, Jeongeuplla avenae sp. nov., alleviates the salt stress of Arabidopsis seedlings.</title>
        <authorList>
            <person name="Jiang L."/>
            <person name="Lee J."/>
        </authorList>
    </citation>
    <scope>NUCLEOTIDE SEQUENCE</scope>
    <source>
        <strain evidence="1">DY_R2A_6</strain>
    </source>
</reference>
<evidence type="ECO:0000313" key="1">
    <source>
        <dbReference type="EMBL" id="WAJ31229.1"/>
    </source>
</evidence>
<name>A0ACD4NWH3_9HYPH</name>
<proteinExistence type="predicted"/>
<gene>
    <name evidence="1" type="ORF">OXU80_13935</name>
</gene>